<evidence type="ECO:0000259" key="3">
    <source>
        <dbReference type="PROSITE" id="PS50089"/>
    </source>
</evidence>
<keyword evidence="5" id="KW-1185">Reference proteome</keyword>
<proteinExistence type="predicted"/>
<evidence type="ECO:0000256" key="1">
    <source>
        <dbReference type="PROSITE-ProRule" id="PRU00175"/>
    </source>
</evidence>
<dbReference type="RefSeq" id="XP_069227890.1">
    <property type="nucleotide sequence ID" value="XM_069375203.1"/>
</dbReference>
<keyword evidence="2" id="KW-1133">Transmembrane helix</keyword>
<dbReference type="PROSITE" id="PS50089">
    <property type="entry name" value="ZF_RING_2"/>
    <property type="match status" value="1"/>
</dbReference>
<keyword evidence="1" id="KW-0862">Zinc</keyword>
<reference evidence="4 5" key="1">
    <citation type="journal article" date="2020" name="Microbiol. Resour. Announc.">
        <title>Draft Genome Sequence of a Cladosporium Species Isolated from the Mesophotic Ascidian Didemnum maculosum.</title>
        <authorList>
            <person name="Gioti A."/>
            <person name="Siaperas R."/>
            <person name="Nikolaivits E."/>
            <person name="Le Goff G."/>
            <person name="Ouazzani J."/>
            <person name="Kotoulas G."/>
            <person name="Topakas E."/>
        </authorList>
    </citation>
    <scope>NUCLEOTIDE SEQUENCE [LARGE SCALE GENOMIC DNA]</scope>
    <source>
        <strain evidence="4 5">TM138-S3</strain>
    </source>
</reference>
<comment type="caution">
    <text evidence="4">The sequence shown here is derived from an EMBL/GenBank/DDBJ whole genome shotgun (WGS) entry which is preliminary data.</text>
</comment>
<dbReference type="Proteomes" id="UP000803884">
    <property type="component" value="Unassembled WGS sequence"/>
</dbReference>
<sequence>MKQPQLPLALAVAYTVWTHLSISYEASGLPSHSTFMRNLVFVKQGRKPDDCIVCWDHEHRLAQLFCGHRCCDRCLQLLGEDSQTTCPLCRRSLFSVDKGIFCDRVEAAAWKGMVVCLALHTALHFLAGLHDVQRAQAPEAVLSFICALLYGFFLLTMAASVWWYGAKSYMGPHDAEVDARIVMATVTSALFVSHAVVLYQTWFTSVFS</sequence>
<gene>
    <name evidence="4" type="ORF">WHR41_06598</name>
</gene>
<feature type="transmembrane region" description="Helical" evidence="2">
    <location>
        <begin position="177"/>
        <end position="199"/>
    </location>
</feature>
<dbReference type="SUPFAM" id="SSF57850">
    <property type="entry name" value="RING/U-box"/>
    <property type="match status" value="1"/>
</dbReference>
<dbReference type="AlphaFoldDB" id="A0AB34KI38"/>
<dbReference type="Gene3D" id="3.30.40.10">
    <property type="entry name" value="Zinc/RING finger domain, C3HC4 (zinc finger)"/>
    <property type="match status" value="1"/>
</dbReference>
<name>A0AB34KI38_9PEZI</name>
<keyword evidence="2" id="KW-0812">Transmembrane</keyword>
<feature type="transmembrane region" description="Helical" evidence="2">
    <location>
        <begin position="108"/>
        <end position="129"/>
    </location>
</feature>
<dbReference type="Pfam" id="PF13920">
    <property type="entry name" value="zf-C3HC4_3"/>
    <property type="match status" value="1"/>
</dbReference>
<feature type="transmembrane region" description="Helical" evidence="2">
    <location>
        <begin position="141"/>
        <end position="165"/>
    </location>
</feature>
<keyword evidence="2" id="KW-0472">Membrane</keyword>
<dbReference type="GeneID" id="96008041"/>
<feature type="domain" description="RING-type" evidence="3">
    <location>
        <begin position="51"/>
        <end position="90"/>
    </location>
</feature>
<evidence type="ECO:0000313" key="4">
    <source>
        <dbReference type="EMBL" id="KAL1584784.1"/>
    </source>
</evidence>
<dbReference type="EMBL" id="JAAQHG020000023">
    <property type="protein sequence ID" value="KAL1584784.1"/>
    <property type="molecule type" value="Genomic_DNA"/>
</dbReference>
<keyword evidence="1" id="KW-0479">Metal-binding</keyword>
<dbReference type="CDD" id="cd16449">
    <property type="entry name" value="RING-HC"/>
    <property type="match status" value="1"/>
</dbReference>
<dbReference type="InterPro" id="IPR001841">
    <property type="entry name" value="Znf_RING"/>
</dbReference>
<protein>
    <recommendedName>
        <fullName evidence="3">RING-type domain-containing protein</fullName>
    </recommendedName>
</protein>
<evidence type="ECO:0000313" key="5">
    <source>
        <dbReference type="Proteomes" id="UP000803884"/>
    </source>
</evidence>
<evidence type="ECO:0000256" key="2">
    <source>
        <dbReference type="SAM" id="Phobius"/>
    </source>
</evidence>
<dbReference type="InterPro" id="IPR013083">
    <property type="entry name" value="Znf_RING/FYVE/PHD"/>
</dbReference>
<organism evidence="4 5">
    <name type="scientific">Cladosporium halotolerans</name>
    <dbReference type="NCBI Taxonomy" id="1052096"/>
    <lineage>
        <taxon>Eukaryota</taxon>
        <taxon>Fungi</taxon>
        <taxon>Dikarya</taxon>
        <taxon>Ascomycota</taxon>
        <taxon>Pezizomycotina</taxon>
        <taxon>Dothideomycetes</taxon>
        <taxon>Dothideomycetidae</taxon>
        <taxon>Cladosporiales</taxon>
        <taxon>Cladosporiaceae</taxon>
        <taxon>Cladosporium</taxon>
    </lineage>
</organism>
<keyword evidence="1" id="KW-0863">Zinc-finger</keyword>
<dbReference type="GO" id="GO:0008270">
    <property type="term" value="F:zinc ion binding"/>
    <property type="evidence" value="ECO:0007669"/>
    <property type="project" value="UniProtKB-KW"/>
</dbReference>
<accession>A0AB34KI38</accession>